<dbReference type="EMBL" id="JAIWYP010000006">
    <property type="protein sequence ID" value="KAH3804235.1"/>
    <property type="molecule type" value="Genomic_DNA"/>
</dbReference>
<dbReference type="Proteomes" id="UP000828390">
    <property type="component" value="Unassembled WGS sequence"/>
</dbReference>
<organism evidence="2 3">
    <name type="scientific">Dreissena polymorpha</name>
    <name type="common">Zebra mussel</name>
    <name type="synonym">Mytilus polymorpha</name>
    <dbReference type="NCBI Taxonomy" id="45954"/>
    <lineage>
        <taxon>Eukaryota</taxon>
        <taxon>Metazoa</taxon>
        <taxon>Spiralia</taxon>
        <taxon>Lophotrochozoa</taxon>
        <taxon>Mollusca</taxon>
        <taxon>Bivalvia</taxon>
        <taxon>Autobranchia</taxon>
        <taxon>Heteroconchia</taxon>
        <taxon>Euheterodonta</taxon>
        <taxon>Imparidentia</taxon>
        <taxon>Neoheterodontei</taxon>
        <taxon>Myida</taxon>
        <taxon>Dreissenoidea</taxon>
        <taxon>Dreissenidae</taxon>
        <taxon>Dreissena</taxon>
    </lineage>
</organism>
<feature type="chain" id="PRO_5038658035" evidence="1">
    <location>
        <begin position="21"/>
        <end position="75"/>
    </location>
</feature>
<reference evidence="2" key="2">
    <citation type="submission" date="2020-11" db="EMBL/GenBank/DDBJ databases">
        <authorList>
            <person name="McCartney M.A."/>
            <person name="Auch B."/>
            <person name="Kono T."/>
            <person name="Mallez S."/>
            <person name="Becker A."/>
            <person name="Gohl D.M."/>
            <person name="Silverstein K.A.T."/>
            <person name="Koren S."/>
            <person name="Bechman K.B."/>
            <person name="Herman A."/>
            <person name="Abrahante J.E."/>
            <person name="Garbe J."/>
        </authorList>
    </citation>
    <scope>NUCLEOTIDE SEQUENCE</scope>
    <source>
        <strain evidence="2">Duluth1</strain>
        <tissue evidence="2">Whole animal</tissue>
    </source>
</reference>
<sequence length="75" mass="8328">MWITVVFVLTICIQIPSTSTLSDKDVYDYSGYSDNSDYSGYNDYGNCHDHCAACNDNACTMCKEGWYGEAEEVSG</sequence>
<comment type="caution">
    <text evidence="2">The sequence shown here is derived from an EMBL/GenBank/DDBJ whole genome shotgun (WGS) entry which is preliminary data.</text>
</comment>
<evidence type="ECO:0000256" key="1">
    <source>
        <dbReference type="SAM" id="SignalP"/>
    </source>
</evidence>
<protein>
    <submittedName>
        <fullName evidence="2">Uncharacterized protein</fullName>
    </submittedName>
</protein>
<reference evidence="2" key="1">
    <citation type="journal article" date="2019" name="bioRxiv">
        <title>The Genome of the Zebra Mussel, Dreissena polymorpha: A Resource for Invasive Species Research.</title>
        <authorList>
            <person name="McCartney M.A."/>
            <person name="Auch B."/>
            <person name="Kono T."/>
            <person name="Mallez S."/>
            <person name="Zhang Y."/>
            <person name="Obille A."/>
            <person name="Becker A."/>
            <person name="Abrahante J.E."/>
            <person name="Garbe J."/>
            <person name="Badalamenti J.P."/>
            <person name="Herman A."/>
            <person name="Mangelson H."/>
            <person name="Liachko I."/>
            <person name="Sullivan S."/>
            <person name="Sone E.D."/>
            <person name="Koren S."/>
            <person name="Silverstein K.A.T."/>
            <person name="Beckman K.B."/>
            <person name="Gohl D.M."/>
        </authorList>
    </citation>
    <scope>NUCLEOTIDE SEQUENCE</scope>
    <source>
        <strain evidence="2">Duluth1</strain>
        <tissue evidence="2">Whole animal</tissue>
    </source>
</reference>
<accession>A0A9D4FSN2</accession>
<evidence type="ECO:0000313" key="2">
    <source>
        <dbReference type="EMBL" id="KAH3804235.1"/>
    </source>
</evidence>
<keyword evidence="1" id="KW-0732">Signal</keyword>
<evidence type="ECO:0000313" key="3">
    <source>
        <dbReference type="Proteomes" id="UP000828390"/>
    </source>
</evidence>
<name>A0A9D4FSN2_DREPO</name>
<feature type="signal peptide" evidence="1">
    <location>
        <begin position="1"/>
        <end position="20"/>
    </location>
</feature>
<dbReference type="AlphaFoldDB" id="A0A9D4FSN2"/>
<gene>
    <name evidence="2" type="ORF">DPMN_132517</name>
</gene>
<proteinExistence type="predicted"/>
<keyword evidence="3" id="KW-1185">Reference proteome</keyword>